<protein>
    <submittedName>
        <fullName evidence="5">Dolichyl-P-Glc:Glc(2)Man(9)GlcNAc(2)-PP-dolichol alpha-1,2-glucosyltransferase</fullName>
    </submittedName>
</protein>
<reference evidence="5" key="1">
    <citation type="submission" date="2016-06" db="UniProtKB">
        <authorList>
            <consortium name="WormBaseParasite"/>
        </authorList>
    </citation>
    <scope>IDENTIFICATION</scope>
</reference>
<keyword evidence="1" id="KW-1133">Transmembrane helix</keyword>
<accession>A0A183V7R9</accession>
<dbReference type="PANTHER" id="PTHR47049">
    <property type="entry name" value="PIEZO-TYPE MECHANOSENSITIVE ION CHANNEL HOMOLOG"/>
    <property type="match status" value="1"/>
</dbReference>
<feature type="domain" description="Piezo transmembrane helical unit" evidence="2">
    <location>
        <begin position="15"/>
        <end position="127"/>
    </location>
</feature>
<dbReference type="WBParaSite" id="TCNE_0001679001-mRNA-1">
    <property type="protein sequence ID" value="TCNE_0001679001-mRNA-1"/>
    <property type="gene ID" value="TCNE_0001679001"/>
</dbReference>
<evidence type="ECO:0000313" key="5">
    <source>
        <dbReference type="WBParaSite" id="TCNE_0001679001-mRNA-1"/>
    </source>
</evidence>
<gene>
    <name evidence="3" type="ORF">TCNE_LOCUS16789</name>
</gene>
<proteinExistence type="predicted"/>
<dbReference type="InterPro" id="IPR027272">
    <property type="entry name" value="Piezo"/>
</dbReference>
<keyword evidence="1" id="KW-0812">Transmembrane</keyword>
<dbReference type="AlphaFoldDB" id="A0A183V7R9"/>
<evidence type="ECO:0000313" key="4">
    <source>
        <dbReference type="Proteomes" id="UP000050794"/>
    </source>
</evidence>
<evidence type="ECO:0000313" key="3">
    <source>
        <dbReference type="EMBL" id="VDM48110.1"/>
    </source>
</evidence>
<evidence type="ECO:0000259" key="2">
    <source>
        <dbReference type="Pfam" id="PF23188"/>
    </source>
</evidence>
<keyword evidence="1" id="KW-0472">Membrane</keyword>
<dbReference type="GO" id="GO:0016020">
    <property type="term" value="C:membrane"/>
    <property type="evidence" value="ECO:0007669"/>
    <property type="project" value="InterPro"/>
</dbReference>
<dbReference type="Pfam" id="PF23188">
    <property type="entry name" value="THU_Piezo1"/>
    <property type="match status" value="1"/>
</dbReference>
<dbReference type="PANTHER" id="PTHR47049:SF2">
    <property type="entry name" value="PIEZO-TYPE MECHANOSENSITIVE ION CHANNEL HOMOLOG"/>
    <property type="match status" value="1"/>
</dbReference>
<keyword evidence="4" id="KW-1185">Reference proteome</keyword>
<dbReference type="InterPro" id="IPR056768">
    <property type="entry name" value="THU_Piezo"/>
</dbReference>
<dbReference type="Proteomes" id="UP000050794">
    <property type="component" value="Unassembled WGS sequence"/>
</dbReference>
<dbReference type="EMBL" id="UYWY01023894">
    <property type="protein sequence ID" value="VDM48110.1"/>
    <property type="molecule type" value="Genomic_DNA"/>
</dbReference>
<organism evidence="4 5">
    <name type="scientific">Toxocara canis</name>
    <name type="common">Canine roundworm</name>
    <dbReference type="NCBI Taxonomy" id="6265"/>
    <lineage>
        <taxon>Eukaryota</taxon>
        <taxon>Metazoa</taxon>
        <taxon>Ecdysozoa</taxon>
        <taxon>Nematoda</taxon>
        <taxon>Chromadorea</taxon>
        <taxon>Rhabditida</taxon>
        <taxon>Spirurina</taxon>
        <taxon>Ascaridomorpha</taxon>
        <taxon>Ascaridoidea</taxon>
        <taxon>Toxocaridae</taxon>
        <taxon>Toxocara</taxon>
    </lineage>
</organism>
<feature type="transmembrane region" description="Helical" evidence="1">
    <location>
        <begin position="59"/>
        <end position="77"/>
    </location>
</feature>
<evidence type="ECO:0000256" key="1">
    <source>
        <dbReference type="SAM" id="Phobius"/>
    </source>
</evidence>
<feature type="transmembrane region" description="Helical" evidence="1">
    <location>
        <begin position="132"/>
        <end position="150"/>
    </location>
</feature>
<dbReference type="GO" id="GO:0008381">
    <property type="term" value="F:mechanosensitive monoatomic ion channel activity"/>
    <property type="evidence" value="ECO:0007669"/>
    <property type="project" value="InterPro"/>
</dbReference>
<sequence>MFIRLIQALYYVLLSRSEIICYFMIVLNQMHSASVLSMPLPLMTLLWGTLTVPRPSQNFWITMITYTQAMVIIKYIFQFGFFPWNKITASVHPFWAPRIIGIEKKDKYAAWDLALLMALFFHRNILKVFSNVSFPVPFVFLHWFSPIIRAKKSLFFFEPSFKTLISGLSLS</sequence>
<name>A0A183V7R9_TOXCA</name>
<reference evidence="3 4" key="2">
    <citation type="submission" date="2018-11" db="EMBL/GenBank/DDBJ databases">
        <authorList>
            <consortium name="Pathogen Informatics"/>
        </authorList>
    </citation>
    <scope>NUCLEOTIDE SEQUENCE [LARGE SCALE GENOMIC DNA]</scope>
</reference>